<dbReference type="Proteomes" id="UP001293254">
    <property type="component" value="Unassembled WGS sequence"/>
</dbReference>
<keyword evidence="2" id="KW-0813">Transport</keyword>
<proteinExistence type="predicted"/>
<gene>
    <name evidence="5" type="ORF">Salat_1685300</name>
</gene>
<dbReference type="PANTHER" id="PTHR45826:SF8">
    <property type="entry name" value="CATIONIC AMINO ACID TRANSPORTER"/>
    <property type="match status" value="1"/>
</dbReference>
<evidence type="ECO:0000256" key="2">
    <source>
        <dbReference type="ARBA" id="ARBA00022448"/>
    </source>
</evidence>
<dbReference type="InterPro" id="IPR044566">
    <property type="entry name" value="RMV1-like"/>
</dbReference>
<evidence type="ECO:0000256" key="1">
    <source>
        <dbReference type="ARBA" id="ARBA00004651"/>
    </source>
</evidence>
<keyword evidence="4" id="KW-0812">Transmembrane</keyword>
<keyword evidence="4" id="KW-0472">Membrane</keyword>
<evidence type="ECO:0000256" key="3">
    <source>
        <dbReference type="ARBA" id="ARBA00022475"/>
    </source>
</evidence>
<dbReference type="EMBL" id="JACGWO010000006">
    <property type="protein sequence ID" value="KAK4424917.1"/>
    <property type="molecule type" value="Genomic_DNA"/>
</dbReference>
<dbReference type="Gene3D" id="1.20.1740.10">
    <property type="entry name" value="Amino acid/polyamine transporter I"/>
    <property type="match status" value="1"/>
</dbReference>
<organism evidence="5 6">
    <name type="scientific">Sesamum alatum</name>
    <dbReference type="NCBI Taxonomy" id="300844"/>
    <lineage>
        <taxon>Eukaryota</taxon>
        <taxon>Viridiplantae</taxon>
        <taxon>Streptophyta</taxon>
        <taxon>Embryophyta</taxon>
        <taxon>Tracheophyta</taxon>
        <taxon>Spermatophyta</taxon>
        <taxon>Magnoliopsida</taxon>
        <taxon>eudicotyledons</taxon>
        <taxon>Gunneridae</taxon>
        <taxon>Pentapetalae</taxon>
        <taxon>asterids</taxon>
        <taxon>lamiids</taxon>
        <taxon>Lamiales</taxon>
        <taxon>Pedaliaceae</taxon>
        <taxon>Sesamum</taxon>
    </lineage>
</organism>
<comment type="subcellular location">
    <subcellularLocation>
        <location evidence="1">Cell membrane</location>
        <topology evidence="1">Multi-pass membrane protein</topology>
    </subcellularLocation>
</comment>
<keyword evidence="3" id="KW-1003">Cell membrane</keyword>
<keyword evidence="6" id="KW-1185">Reference proteome</keyword>
<reference evidence="5" key="2">
    <citation type="journal article" date="2024" name="Plant">
        <title>Genomic evolution and insights into agronomic trait innovations of Sesamum species.</title>
        <authorList>
            <person name="Miao H."/>
            <person name="Wang L."/>
            <person name="Qu L."/>
            <person name="Liu H."/>
            <person name="Sun Y."/>
            <person name="Le M."/>
            <person name="Wang Q."/>
            <person name="Wei S."/>
            <person name="Zheng Y."/>
            <person name="Lin W."/>
            <person name="Duan Y."/>
            <person name="Cao H."/>
            <person name="Xiong S."/>
            <person name="Wang X."/>
            <person name="Wei L."/>
            <person name="Li C."/>
            <person name="Ma Q."/>
            <person name="Ju M."/>
            <person name="Zhao R."/>
            <person name="Li G."/>
            <person name="Mu C."/>
            <person name="Tian Q."/>
            <person name="Mei H."/>
            <person name="Zhang T."/>
            <person name="Gao T."/>
            <person name="Zhang H."/>
        </authorList>
    </citation>
    <scope>NUCLEOTIDE SEQUENCE</scope>
    <source>
        <strain evidence="5">3651</strain>
    </source>
</reference>
<accession>A0AAE1Y7R0</accession>
<evidence type="ECO:0000256" key="4">
    <source>
        <dbReference type="SAM" id="Phobius"/>
    </source>
</evidence>
<evidence type="ECO:0000313" key="5">
    <source>
        <dbReference type="EMBL" id="KAK4424917.1"/>
    </source>
</evidence>
<keyword evidence="4" id="KW-1133">Transmembrane helix</keyword>
<protein>
    <submittedName>
        <fullName evidence="5">Polyamine transporter</fullName>
    </submittedName>
</protein>
<dbReference type="GO" id="GO:0022857">
    <property type="term" value="F:transmembrane transporter activity"/>
    <property type="evidence" value="ECO:0007669"/>
    <property type="project" value="InterPro"/>
</dbReference>
<comment type="caution">
    <text evidence="5">The sequence shown here is derived from an EMBL/GenBank/DDBJ whole genome shotgun (WGS) entry which is preliminary data.</text>
</comment>
<evidence type="ECO:0000313" key="6">
    <source>
        <dbReference type="Proteomes" id="UP001293254"/>
    </source>
</evidence>
<dbReference type="PANTHER" id="PTHR45826">
    <property type="entry name" value="POLYAMINE TRANSPORTER PUT1"/>
    <property type="match status" value="1"/>
</dbReference>
<dbReference type="GO" id="GO:0005886">
    <property type="term" value="C:plasma membrane"/>
    <property type="evidence" value="ECO:0007669"/>
    <property type="project" value="UniProtKB-SubCell"/>
</dbReference>
<sequence length="140" mass="15530">MALFFAVILICLGYLIPLVAVIGAVVADQSKWEASFMADATRIVSSSWLKFWIKIGTVLSRIGLFEAQLSSAAYWLLGMADLGLLPKFFAWRSKWFNTPWVGILLSTLIAIGVSYMIYTNIVASANSLYSLGMQLEFSFL</sequence>
<dbReference type="AlphaFoldDB" id="A0AAE1Y7R0"/>
<reference evidence="5" key="1">
    <citation type="submission" date="2020-06" db="EMBL/GenBank/DDBJ databases">
        <authorList>
            <person name="Li T."/>
            <person name="Hu X."/>
            <person name="Zhang T."/>
            <person name="Song X."/>
            <person name="Zhang H."/>
            <person name="Dai N."/>
            <person name="Sheng W."/>
            <person name="Hou X."/>
            <person name="Wei L."/>
        </authorList>
    </citation>
    <scope>NUCLEOTIDE SEQUENCE</scope>
    <source>
        <strain evidence="5">3651</strain>
        <tissue evidence="5">Leaf</tissue>
    </source>
</reference>
<feature type="transmembrane region" description="Helical" evidence="4">
    <location>
        <begin position="98"/>
        <end position="118"/>
    </location>
</feature>
<name>A0AAE1Y7R0_9LAMI</name>